<dbReference type="AlphaFoldDB" id="R4YVX0"/>
<dbReference type="PRINTS" id="PR00081">
    <property type="entry name" value="GDHRDH"/>
</dbReference>
<reference evidence="5 6" key="1">
    <citation type="journal article" date="2013" name="ISME J.">
        <title>Metabolic model for the filamentous 'Candidatus Microthrix parvicella' based on genomic and metagenomic analyses.</title>
        <authorList>
            <person name="Jon McIlroy S."/>
            <person name="Kristiansen R."/>
            <person name="Albertsen M."/>
            <person name="Michael Karst S."/>
            <person name="Rossetti S."/>
            <person name="Lund Nielsen J."/>
            <person name="Tandoi V."/>
            <person name="James Seviour R."/>
            <person name="Nielsen P.H."/>
        </authorList>
    </citation>
    <scope>NUCLEOTIDE SEQUENCE [LARGE SCALE GENOMIC DNA]</scope>
    <source>
        <strain evidence="5 6">RN1</strain>
    </source>
</reference>
<feature type="region of interest" description="Disordered" evidence="4">
    <location>
        <begin position="229"/>
        <end position="253"/>
    </location>
</feature>
<dbReference type="HOGENOM" id="CLU_010194_2_1_11"/>
<dbReference type="SUPFAM" id="SSF51735">
    <property type="entry name" value="NAD(P)-binding Rossmann-fold domains"/>
    <property type="match status" value="1"/>
</dbReference>
<dbReference type="CDD" id="cd05233">
    <property type="entry name" value="SDR_c"/>
    <property type="match status" value="1"/>
</dbReference>
<dbReference type="InterPro" id="IPR036291">
    <property type="entry name" value="NAD(P)-bd_dom_sf"/>
</dbReference>
<protein>
    <submittedName>
        <fullName evidence="5">Putative oxidoreductase dehydrogenase</fullName>
        <ecNumber evidence="5">1.-.-.-</ecNumber>
    </submittedName>
</protein>
<dbReference type="Proteomes" id="UP000018291">
    <property type="component" value="Unassembled WGS sequence"/>
</dbReference>
<evidence type="ECO:0000256" key="1">
    <source>
        <dbReference type="ARBA" id="ARBA00006484"/>
    </source>
</evidence>
<evidence type="ECO:0000256" key="4">
    <source>
        <dbReference type="SAM" id="MobiDB-lite"/>
    </source>
</evidence>
<accession>R4YVX0</accession>
<evidence type="ECO:0000256" key="2">
    <source>
        <dbReference type="ARBA" id="ARBA00023002"/>
    </source>
</evidence>
<keyword evidence="2 5" id="KW-0560">Oxidoreductase</keyword>
<dbReference type="PRINTS" id="PR00080">
    <property type="entry name" value="SDRFAMILY"/>
</dbReference>
<dbReference type="PANTHER" id="PTHR43391:SF26">
    <property type="entry name" value="BLL7251 PROTEIN"/>
    <property type="match status" value="1"/>
</dbReference>
<proteinExistence type="inferred from homology"/>
<comment type="caution">
    <text evidence="5">The sequence shown here is derived from an EMBL/GenBank/DDBJ whole genome shotgun (WGS) entry which is preliminary data.</text>
</comment>
<dbReference type="InterPro" id="IPR002347">
    <property type="entry name" value="SDR_fam"/>
</dbReference>
<dbReference type="eggNOG" id="COG4221">
    <property type="taxonomic scope" value="Bacteria"/>
</dbReference>
<dbReference type="Pfam" id="PF00106">
    <property type="entry name" value="adh_short"/>
    <property type="match status" value="1"/>
</dbReference>
<evidence type="ECO:0000256" key="3">
    <source>
        <dbReference type="RuleBase" id="RU000363"/>
    </source>
</evidence>
<comment type="similarity">
    <text evidence="1 3">Belongs to the short-chain dehydrogenases/reductases (SDR) family.</text>
</comment>
<keyword evidence="6" id="KW-1185">Reference proteome</keyword>
<dbReference type="STRING" id="1229780.BN381_10204"/>
<dbReference type="Gene3D" id="3.40.50.720">
    <property type="entry name" value="NAD(P)-binding Rossmann-like Domain"/>
    <property type="match status" value="1"/>
</dbReference>
<dbReference type="EMBL" id="CANL01000001">
    <property type="protein sequence ID" value="CCM61973.1"/>
    <property type="molecule type" value="Genomic_DNA"/>
</dbReference>
<sequence>MIARPLDAAGRLRVWALTTGEHMSEAQDWAGRVAVVTGGGSGIGAALCRRFAEAGMSIVVADVDKPAAVEVAGQLADEGVLVADARALPVRVDVASADEVAALGEATMDAFGAVHLVCNNAGVSAGGLSWEVPMSDWQWVMEVNLWGVVYGVRTFVPLIVRSGGGHIVNTASMAGLTSPPFMSPYSVAKHGVVALSEALYHELSFSHPEVEASVLCPGWVRTRIHEAGRNRPQRHGGPTMFGEGGLSEGEEGADGPGAMVAQLIASGMDPSEVADLVWSAVLERRFWVFTGDDWIAMAAERARGAFAGENPQLRLPGIELPVEPDDSAGSD</sequence>
<dbReference type="GO" id="GO:0016491">
    <property type="term" value="F:oxidoreductase activity"/>
    <property type="evidence" value="ECO:0007669"/>
    <property type="project" value="UniProtKB-KW"/>
</dbReference>
<dbReference type="EC" id="1.-.-.-" evidence="5"/>
<organism evidence="5 6">
    <name type="scientific">Candidatus Neomicrothrix parvicella RN1</name>
    <dbReference type="NCBI Taxonomy" id="1229780"/>
    <lineage>
        <taxon>Bacteria</taxon>
        <taxon>Bacillati</taxon>
        <taxon>Actinomycetota</taxon>
        <taxon>Acidimicrobiia</taxon>
        <taxon>Acidimicrobiales</taxon>
        <taxon>Microthrixaceae</taxon>
        <taxon>Candidatus Neomicrothrix</taxon>
    </lineage>
</organism>
<name>R4YVX0_9ACTN</name>
<evidence type="ECO:0000313" key="6">
    <source>
        <dbReference type="Proteomes" id="UP000018291"/>
    </source>
</evidence>
<gene>
    <name evidence="5" type="ORF">BN381_10204</name>
</gene>
<evidence type="ECO:0000313" key="5">
    <source>
        <dbReference type="EMBL" id="CCM61973.1"/>
    </source>
</evidence>
<dbReference type="PANTHER" id="PTHR43391">
    <property type="entry name" value="RETINOL DEHYDROGENASE-RELATED"/>
    <property type="match status" value="1"/>
</dbReference>